<geneLocation type="plasmid" evidence="1">
    <name>p1</name>
</geneLocation>
<organism evidence="1">
    <name type="scientific">Ralstonia solanacearum</name>
    <name type="common">Pseudomonas solanacearum</name>
    <dbReference type="NCBI Taxonomy" id="305"/>
    <lineage>
        <taxon>Bacteria</taxon>
        <taxon>Pseudomonadati</taxon>
        <taxon>Pseudomonadota</taxon>
        <taxon>Betaproteobacteria</taxon>
        <taxon>Burkholderiales</taxon>
        <taxon>Burkholderiaceae</taxon>
        <taxon>Ralstonia</taxon>
        <taxon>Ralstonia solanacearum species complex</taxon>
    </lineage>
</organism>
<evidence type="ECO:0000313" key="1">
    <source>
        <dbReference type="EMBL" id="UZF17846.1"/>
    </source>
</evidence>
<reference evidence="1" key="1">
    <citation type="submission" date="2021-10" db="EMBL/GenBank/DDBJ databases">
        <title>Complete genome sequences of five Ralstonia solancearum strains isolated from sunflower.</title>
        <authorList>
            <person name="She X."/>
            <person name="He Z."/>
        </authorList>
    </citation>
    <scope>NUCLEOTIDE SEQUENCE</scope>
    <source>
        <strain evidence="1">RS638</strain>
    </source>
</reference>
<protein>
    <submittedName>
        <fullName evidence="1">Uncharacterized protein</fullName>
    </submittedName>
</protein>
<gene>
    <name evidence="1" type="ORF">LH706_20125</name>
</gene>
<sequence>MQLSEYEVPAGTASLRRFVQCPAGCGTDYDGDELSDIHRSVTVISRRGMAAIPGESLDATCTCERSNPRLAKLLRSLVEDVADHRATLGAAL</sequence>
<dbReference type="EMBL" id="CP085044">
    <property type="protein sequence ID" value="UZF17846.1"/>
    <property type="molecule type" value="Genomic_DNA"/>
</dbReference>
<accession>A0ABY6NLI7</accession>
<name>A0ABY6NLI7_RALSL</name>
<keyword evidence="1" id="KW-0614">Plasmid</keyword>
<proteinExistence type="predicted"/>